<evidence type="ECO:0000313" key="3">
    <source>
        <dbReference type="Proteomes" id="UP000422736"/>
    </source>
</evidence>
<keyword evidence="3" id="KW-1185">Reference proteome</keyword>
<organism evidence="2 3">
    <name type="scientific">Kluyveromyces marxianus</name>
    <name type="common">Yeast</name>
    <name type="synonym">Candida kefyr</name>
    <dbReference type="NCBI Taxonomy" id="4911"/>
    <lineage>
        <taxon>Eukaryota</taxon>
        <taxon>Fungi</taxon>
        <taxon>Dikarya</taxon>
        <taxon>Ascomycota</taxon>
        <taxon>Saccharomycotina</taxon>
        <taxon>Saccharomycetes</taxon>
        <taxon>Saccharomycetales</taxon>
        <taxon>Saccharomycetaceae</taxon>
        <taxon>Kluyveromyces</taxon>
    </lineage>
</organism>
<protein>
    <submittedName>
        <fullName evidence="2">Uroporphyrinogen-III synthase</fullName>
    </submittedName>
</protein>
<dbReference type="PANTHER" id="PTHR12390">
    <property type="entry name" value="UROPORPHYRINOGEN III SYNTHASE"/>
    <property type="match status" value="1"/>
</dbReference>
<dbReference type="CDD" id="cd06578">
    <property type="entry name" value="HemD"/>
    <property type="match status" value="1"/>
</dbReference>
<dbReference type="EMBL" id="CP015054">
    <property type="protein sequence ID" value="QGN13903.1"/>
    <property type="molecule type" value="Genomic_DNA"/>
</dbReference>
<dbReference type="Gene3D" id="3.40.50.10090">
    <property type="match status" value="2"/>
</dbReference>
<dbReference type="InterPro" id="IPR039793">
    <property type="entry name" value="UROS/Hem4"/>
</dbReference>
<dbReference type="Pfam" id="PF02602">
    <property type="entry name" value="HEM4"/>
    <property type="match status" value="1"/>
</dbReference>
<feature type="domain" description="Tetrapyrrole biosynthesis uroporphyrinogen III synthase" evidence="1">
    <location>
        <begin position="17"/>
        <end position="249"/>
    </location>
</feature>
<reference evidence="2 3" key="1">
    <citation type="submission" date="2016-03" db="EMBL/GenBank/DDBJ databases">
        <title>How can Kluyveromyces marxianus grow so fast - potential evolutionary course in Saccharomyces Complex revealed by comparative genomics.</title>
        <authorList>
            <person name="Mo W."/>
            <person name="Lu W."/>
            <person name="Yang X."/>
            <person name="Qi J."/>
            <person name="Lv H."/>
        </authorList>
    </citation>
    <scope>NUCLEOTIDE SEQUENCE [LARGE SCALE GENOMIC DNA]</scope>
    <source>
        <strain evidence="2 3">FIM1</strain>
    </source>
</reference>
<gene>
    <name evidence="2" type="primary">HEM4</name>
    <name evidence="2" type="ORF">FIM1_551</name>
</gene>
<dbReference type="PANTHER" id="PTHR12390:SF0">
    <property type="entry name" value="UROPORPHYRINOGEN-III SYNTHASE"/>
    <property type="match status" value="1"/>
</dbReference>
<evidence type="ECO:0000313" key="2">
    <source>
        <dbReference type="EMBL" id="QGN13903.1"/>
    </source>
</evidence>
<proteinExistence type="predicted"/>
<dbReference type="SUPFAM" id="SSF69618">
    <property type="entry name" value="HemD-like"/>
    <property type="match status" value="1"/>
</dbReference>
<dbReference type="Proteomes" id="UP000422736">
    <property type="component" value="Chromosome 1"/>
</dbReference>
<dbReference type="InterPro" id="IPR003754">
    <property type="entry name" value="4pyrrol_synth_uPrphyn_synth"/>
</dbReference>
<sequence>MSRIIFLKNKTTPTDPYETTFTDGGFEPVFVPLIRHFHVPDEALTLFRNRSYLTKLKYIIVTSQRTVECLNESILPKMTTEEQSLLKEKTIYTVGPATSEFLRNSGFQNIRGGVEVGNGGLLADLIVKSHSEEEIDHFLFLVGEIRRDIIPKKLKANGYKVNEIVTYKTENLLDNIDRFILHYKNDENNQAVMNKPSTWIVFFSPQGTEDIIEYLKENKGYKIASIGPTTEKYLLEKGLKPDTVSFKPSPIFLLNAINSYK</sequence>
<dbReference type="InterPro" id="IPR036108">
    <property type="entry name" value="4pyrrol_syn_uPrphyn_synt_sf"/>
</dbReference>
<name>A0ABX6ES25_KLUMA</name>
<evidence type="ECO:0000259" key="1">
    <source>
        <dbReference type="Pfam" id="PF02602"/>
    </source>
</evidence>
<accession>A0ABX6ES25</accession>